<organism evidence="7 8">
    <name type="scientific">Sorangium cellulosum</name>
    <name type="common">Polyangium cellulosum</name>
    <dbReference type="NCBI Taxonomy" id="56"/>
    <lineage>
        <taxon>Bacteria</taxon>
        <taxon>Pseudomonadati</taxon>
        <taxon>Myxococcota</taxon>
        <taxon>Polyangia</taxon>
        <taxon>Polyangiales</taxon>
        <taxon>Polyangiaceae</taxon>
        <taxon>Sorangium</taxon>
    </lineage>
</organism>
<evidence type="ECO:0000256" key="4">
    <source>
        <dbReference type="ARBA" id="ARBA00023125"/>
    </source>
</evidence>
<dbReference type="Proteomes" id="UP000075260">
    <property type="component" value="Unassembled WGS sequence"/>
</dbReference>
<evidence type="ECO:0000256" key="2">
    <source>
        <dbReference type="ARBA" id="ARBA00023015"/>
    </source>
</evidence>
<dbReference type="SUPFAM" id="SSF88946">
    <property type="entry name" value="Sigma2 domain of RNA polymerase sigma factors"/>
    <property type="match status" value="1"/>
</dbReference>
<evidence type="ECO:0000313" key="7">
    <source>
        <dbReference type="EMBL" id="KYF67946.1"/>
    </source>
</evidence>
<dbReference type="GO" id="GO:0003677">
    <property type="term" value="F:DNA binding"/>
    <property type="evidence" value="ECO:0007669"/>
    <property type="project" value="UniProtKB-KW"/>
</dbReference>
<comment type="caution">
    <text evidence="7">The sequence shown here is derived from an EMBL/GenBank/DDBJ whole genome shotgun (WGS) entry which is preliminary data.</text>
</comment>
<dbReference type="InterPro" id="IPR013324">
    <property type="entry name" value="RNA_pol_sigma_r3/r4-like"/>
</dbReference>
<evidence type="ECO:0000259" key="6">
    <source>
        <dbReference type="Pfam" id="PF04542"/>
    </source>
</evidence>
<evidence type="ECO:0000256" key="3">
    <source>
        <dbReference type="ARBA" id="ARBA00023082"/>
    </source>
</evidence>
<keyword evidence="4" id="KW-0238">DNA-binding</keyword>
<dbReference type="InterPro" id="IPR039425">
    <property type="entry name" value="RNA_pol_sigma-70-like"/>
</dbReference>
<dbReference type="InterPro" id="IPR036388">
    <property type="entry name" value="WH-like_DNA-bd_sf"/>
</dbReference>
<keyword evidence="3" id="KW-0731">Sigma factor</keyword>
<evidence type="ECO:0000256" key="5">
    <source>
        <dbReference type="ARBA" id="ARBA00023163"/>
    </source>
</evidence>
<dbReference type="Pfam" id="PF04542">
    <property type="entry name" value="Sigma70_r2"/>
    <property type="match status" value="1"/>
</dbReference>
<dbReference type="SUPFAM" id="SSF88659">
    <property type="entry name" value="Sigma3 and sigma4 domains of RNA polymerase sigma factors"/>
    <property type="match status" value="1"/>
</dbReference>
<name>A0A150QJS3_SORCE</name>
<dbReference type="EMBL" id="JEMA01000603">
    <property type="protein sequence ID" value="KYF67946.1"/>
    <property type="molecule type" value="Genomic_DNA"/>
</dbReference>
<sequence length="144" mass="16477">MQPSFDEVYRSSHAYVLRLLWRVGVASRDLEDVAHEVFLVVHRRLPDYRPGGSLDAWLSAIASRVALRHRQLARNCRELLSDDGRVVEVADPGPDVEQLHARAETGHLIRQLIQHIEPSRRPIFILHDLEGMAMRDIAQAFQIS</sequence>
<gene>
    <name evidence="7" type="ORF">BE15_45070</name>
</gene>
<dbReference type="GO" id="GO:0016987">
    <property type="term" value="F:sigma factor activity"/>
    <property type="evidence" value="ECO:0007669"/>
    <property type="project" value="UniProtKB-KW"/>
</dbReference>
<evidence type="ECO:0000313" key="8">
    <source>
        <dbReference type="Proteomes" id="UP000075260"/>
    </source>
</evidence>
<feature type="domain" description="RNA polymerase sigma-70 region 2" evidence="6">
    <location>
        <begin position="9"/>
        <end position="70"/>
    </location>
</feature>
<dbReference type="Gene3D" id="1.10.10.10">
    <property type="entry name" value="Winged helix-like DNA-binding domain superfamily/Winged helix DNA-binding domain"/>
    <property type="match status" value="1"/>
</dbReference>
<dbReference type="NCBIfam" id="TIGR02937">
    <property type="entry name" value="sigma70-ECF"/>
    <property type="match status" value="1"/>
</dbReference>
<dbReference type="PANTHER" id="PTHR43133:SF8">
    <property type="entry name" value="RNA POLYMERASE SIGMA FACTOR HI_1459-RELATED"/>
    <property type="match status" value="1"/>
</dbReference>
<dbReference type="InterPro" id="IPR014284">
    <property type="entry name" value="RNA_pol_sigma-70_dom"/>
</dbReference>
<dbReference type="InterPro" id="IPR013325">
    <property type="entry name" value="RNA_pol_sigma_r2"/>
</dbReference>
<reference evidence="7 8" key="1">
    <citation type="submission" date="2014-02" db="EMBL/GenBank/DDBJ databases">
        <title>The small core and large imbalanced accessory genome model reveals a collaborative survival strategy of Sorangium cellulosum strains in nature.</title>
        <authorList>
            <person name="Han K."/>
            <person name="Peng R."/>
            <person name="Blom J."/>
            <person name="Li Y.-Z."/>
        </authorList>
    </citation>
    <scope>NUCLEOTIDE SEQUENCE [LARGE SCALE GENOMIC DNA]</scope>
    <source>
        <strain evidence="7 8">So0008-312</strain>
    </source>
</reference>
<keyword evidence="2" id="KW-0805">Transcription regulation</keyword>
<keyword evidence="5" id="KW-0804">Transcription</keyword>
<dbReference type="AlphaFoldDB" id="A0A150QJS3"/>
<dbReference type="GO" id="GO:0006352">
    <property type="term" value="P:DNA-templated transcription initiation"/>
    <property type="evidence" value="ECO:0007669"/>
    <property type="project" value="InterPro"/>
</dbReference>
<dbReference type="OrthoDB" id="9803470at2"/>
<evidence type="ECO:0000256" key="1">
    <source>
        <dbReference type="ARBA" id="ARBA00010641"/>
    </source>
</evidence>
<dbReference type="PANTHER" id="PTHR43133">
    <property type="entry name" value="RNA POLYMERASE ECF-TYPE SIGMA FACTO"/>
    <property type="match status" value="1"/>
</dbReference>
<dbReference type="InterPro" id="IPR007627">
    <property type="entry name" value="RNA_pol_sigma70_r2"/>
</dbReference>
<dbReference type="Gene3D" id="1.10.1740.10">
    <property type="match status" value="1"/>
</dbReference>
<proteinExistence type="inferred from homology"/>
<accession>A0A150QJS3</accession>
<comment type="similarity">
    <text evidence="1">Belongs to the sigma-70 factor family. ECF subfamily.</text>
</comment>
<protein>
    <recommendedName>
        <fullName evidence="6">RNA polymerase sigma-70 region 2 domain-containing protein</fullName>
    </recommendedName>
</protein>
<dbReference type="RefSeq" id="WP_061609477.1">
    <property type="nucleotide sequence ID" value="NZ_JEMA01000603.1"/>
</dbReference>